<feature type="domain" description="GST C-terminal" evidence="2">
    <location>
        <begin position="84"/>
        <end position="206"/>
    </location>
</feature>
<comment type="caution">
    <text evidence="3">The sequence shown here is derived from an EMBL/GenBank/DDBJ whole genome shotgun (WGS) entry which is preliminary data.</text>
</comment>
<dbReference type="SUPFAM" id="SSF52833">
    <property type="entry name" value="Thioredoxin-like"/>
    <property type="match status" value="1"/>
</dbReference>
<dbReference type="EMBL" id="JALLPJ020001396">
    <property type="protein sequence ID" value="KAL3765790.1"/>
    <property type="molecule type" value="Genomic_DNA"/>
</dbReference>
<dbReference type="CDD" id="cd00570">
    <property type="entry name" value="GST_N_family"/>
    <property type="match status" value="1"/>
</dbReference>
<evidence type="ECO:0008006" key="5">
    <source>
        <dbReference type="Google" id="ProtNLM"/>
    </source>
</evidence>
<dbReference type="InterPro" id="IPR036249">
    <property type="entry name" value="Thioredoxin-like_sf"/>
</dbReference>
<feature type="domain" description="GST N-terminal" evidence="1">
    <location>
        <begin position="9"/>
        <end position="94"/>
    </location>
</feature>
<proteinExistence type="predicted"/>
<keyword evidence="4" id="KW-1185">Reference proteome</keyword>
<dbReference type="Pfam" id="PF13409">
    <property type="entry name" value="GST_N_2"/>
    <property type="match status" value="1"/>
</dbReference>
<evidence type="ECO:0000313" key="4">
    <source>
        <dbReference type="Proteomes" id="UP001530400"/>
    </source>
</evidence>
<evidence type="ECO:0000259" key="2">
    <source>
        <dbReference type="PROSITE" id="PS50405"/>
    </source>
</evidence>
<organism evidence="3 4">
    <name type="scientific">Cyclotella atomus</name>
    <dbReference type="NCBI Taxonomy" id="382360"/>
    <lineage>
        <taxon>Eukaryota</taxon>
        <taxon>Sar</taxon>
        <taxon>Stramenopiles</taxon>
        <taxon>Ochrophyta</taxon>
        <taxon>Bacillariophyta</taxon>
        <taxon>Coscinodiscophyceae</taxon>
        <taxon>Thalassiosirophycidae</taxon>
        <taxon>Stephanodiscales</taxon>
        <taxon>Stephanodiscaceae</taxon>
        <taxon>Cyclotella</taxon>
    </lineage>
</organism>
<dbReference type="PROSITE" id="PS50405">
    <property type="entry name" value="GST_CTER"/>
    <property type="match status" value="1"/>
</dbReference>
<accession>A0ABD3MP69</accession>
<dbReference type="PROSITE" id="PS50404">
    <property type="entry name" value="GST_NTER"/>
    <property type="match status" value="1"/>
</dbReference>
<dbReference type="Gene3D" id="1.20.1050.10">
    <property type="match status" value="1"/>
</dbReference>
<dbReference type="PANTHER" id="PTHR43968:SF6">
    <property type="entry name" value="GLUTATHIONE S-TRANSFERASE OMEGA"/>
    <property type="match status" value="1"/>
</dbReference>
<dbReference type="AlphaFoldDB" id="A0ABD3MP69"/>
<dbReference type="InterPro" id="IPR004045">
    <property type="entry name" value="Glutathione_S-Trfase_N"/>
</dbReference>
<dbReference type="Proteomes" id="UP001530400">
    <property type="component" value="Unassembled WGS sequence"/>
</dbReference>
<dbReference type="Gene3D" id="3.40.30.10">
    <property type="entry name" value="Glutaredoxin"/>
    <property type="match status" value="1"/>
</dbReference>
<dbReference type="InterPro" id="IPR010987">
    <property type="entry name" value="Glutathione-S-Trfase_C-like"/>
</dbReference>
<reference evidence="3 4" key="1">
    <citation type="submission" date="2024-10" db="EMBL/GenBank/DDBJ databases">
        <title>Updated reference genomes for cyclostephanoid diatoms.</title>
        <authorList>
            <person name="Roberts W.R."/>
            <person name="Alverson A.J."/>
        </authorList>
    </citation>
    <scope>NUCLEOTIDE SEQUENCE [LARGE SCALE GENOMIC DNA]</scope>
    <source>
        <strain evidence="3 4">AJA010-31</strain>
    </source>
</reference>
<dbReference type="PANTHER" id="PTHR43968">
    <property type="match status" value="1"/>
</dbReference>
<sequence length="206" mass="23157">MSRNASNSQEIQFVTNTWCPFAQKAWIALEASNAKYTMREISLYGVDGKPDWFWELNPKGTVPVVVASDGGKRMVLADSEDILDAVLDGRIKGDGNTSTNEEKDAIMKWRNVISKQLVPVGKSSVLGGSKSKLQSLLKELDSQVVGPYLTGETFTVADAAAFPFFWRLHSEYGLNDTKQLRAWFDRCSQEEAVKKTIPSGGWWWWW</sequence>
<dbReference type="InterPro" id="IPR050983">
    <property type="entry name" value="GST_Omega/HSP26"/>
</dbReference>
<dbReference type="InterPro" id="IPR036282">
    <property type="entry name" value="Glutathione-S-Trfase_C_sf"/>
</dbReference>
<evidence type="ECO:0000313" key="3">
    <source>
        <dbReference type="EMBL" id="KAL3765790.1"/>
    </source>
</evidence>
<evidence type="ECO:0000259" key="1">
    <source>
        <dbReference type="PROSITE" id="PS50404"/>
    </source>
</evidence>
<protein>
    <recommendedName>
        <fullName evidence="5">Glutathione S-transferase</fullName>
    </recommendedName>
</protein>
<name>A0ABD3MP69_9STRA</name>
<dbReference type="SUPFAM" id="SSF47616">
    <property type="entry name" value="GST C-terminal domain-like"/>
    <property type="match status" value="1"/>
</dbReference>
<gene>
    <name evidence="3" type="ORF">ACHAWO_011737</name>
</gene>
<dbReference type="CDD" id="cd00299">
    <property type="entry name" value="GST_C_family"/>
    <property type="match status" value="1"/>
</dbReference>
<dbReference type="Pfam" id="PF13410">
    <property type="entry name" value="GST_C_2"/>
    <property type="match status" value="1"/>
</dbReference>